<feature type="coiled-coil region" evidence="6">
    <location>
        <begin position="654"/>
        <end position="681"/>
    </location>
</feature>
<feature type="coiled-coil region" evidence="6">
    <location>
        <begin position="498"/>
        <end position="628"/>
    </location>
</feature>
<dbReference type="InterPro" id="IPR027417">
    <property type="entry name" value="P-loop_NTPase"/>
</dbReference>
<dbReference type="GO" id="GO:0007018">
    <property type="term" value="P:microtubule-based movement"/>
    <property type="evidence" value="ECO:0007669"/>
    <property type="project" value="InterPro"/>
</dbReference>
<evidence type="ECO:0000256" key="1">
    <source>
        <dbReference type="ARBA" id="ARBA00022741"/>
    </source>
</evidence>
<evidence type="ECO:0000256" key="3">
    <source>
        <dbReference type="ARBA" id="ARBA00023175"/>
    </source>
</evidence>
<protein>
    <submittedName>
        <fullName evidence="10">Kinesin KIF3A isoform X1</fullName>
    </submittedName>
</protein>
<dbReference type="GO" id="GO:0008017">
    <property type="term" value="F:microtubule binding"/>
    <property type="evidence" value="ECO:0007669"/>
    <property type="project" value="InterPro"/>
</dbReference>
<sequence length="1280" mass="133712">MAADKEVNVQVIVRCRPLNEREHREGRREAVRVEGKAVTVASASEGEKAFAFDQAFGPGARQEDVYAAAAASLVDAVLQGFNATVFAYGQTGCGKTHTMEGREAPAEERGIIPRAFEHIFREIQKGGCREGICLQFVGGNNCAGDHEYLVRVSHLEIYNEEVRDLLSKDPTARLELRESPERGVHVRGLKEFAVKSAAEMAAVLEVGKKNRSVGATLMNQDSSRSHSIFTIVVETLGKGAAYGSSSGSSSSGRPASGRPASGRPGSGRPGSASPSKLAAAAAANNGSSSGGSGIRVGKLNLVDLAGSERQAKTGATGERLKEATKINLSLSALGNVISALTDAGTAHVPYRDSKLTRLLQDSLGGNSRTVMIANVGPADYNYEETLSTLRYASRAKFIKNKPRVNEDPKDAMLREFQAEIARLKAQLAERQQQRAVSASLGSPEKAAALGAAAGAAAAAGGGGGAGAMAAEARAAAIRQTMRAELQRTMRQAASVEALAKARQAIEAQARQRLEAELASRSASLEERQHAAALLAAQQAELQAYAAEVEREQQERLALEQRIRAMESKVLRGGENLLDKVEALEAEAARQQETLAAQRAAQAAAQARIAELEQAASDLEGRYSSVQEEIGAKTARLQRVAAATDTARQQAAGLAAECQAERERLLEDIRRLNAQMKQKDLIISAFIPPEYQQLIMSRCRWEEGAQRWAVDHIEWAGNLARARREASLSGSEASSARSGSSSARSSVGGASSGGFGEVGTGSFAGSGGVLHGEGGGLADVYFSYNDAPGSPGGRPGTAVGSGGSGSPLAGRPRTAAMAARQAARPFSALGRQQARPDVTVTSREIASAAGAAWRALAADLKQQYEARGDAEKAKYAAAKKAQAGGGSQSQLSDGASPVENEASELAGSEDPAGSSTMLSDLAMPPAVPPPSAAAAGTTAAARAAGAAGAAGAVSPGPAISTSLTGFSSFVQECQAAFQLERGVYGGAVPLPQLVVQASQTWLLLHPWQRSQWAAKQALAHVCNPQLGMHDLLPGLDQYLEELQNSNLDACFNVLDGKSSAKLPPNCPSIDTNRSDEFSISSEDLTRACPEKESATEDETAACLTAVDAAADGSKCLPECKVLVDKSSKECQVTIVELSSKDVTDLGKDCLLTLVDVSTAGQNDGEVIGNGGAPLVACILAGERTACPSECKSVADKIGKDCLAETLQVLSDTFIQSALLHAQQVWHWSDEDLLAKLGSKCDETKLAGKGCLLELVDVSADGVNDPSDLDQINKLKGTLNAC</sequence>
<dbReference type="PROSITE" id="PS00411">
    <property type="entry name" value="KINESIN_MOTOR_1"/>
    <property type="match status" value="1"/>
</dbReference>
<evidence type="ECO:0000256" key="6">
    <source>
        <dbReference type="SAM" id="Coils"/>
    </source>
</evidence>
<dbReference type="AlphaFoldDB" id="A0A2P6THV3"/>
<dbReference type="PROSITE" id="PS50118">
    <property type="entry name" value="HMG_BOX_2"/>
    <property type="match status" value="1"/>
</dbReference>
<name>A0A2P6THV3_CHLSO</name>
<dbReference type="PROSITE" id="PS50067">
    <property type="entry name" value="KINESIN_MOTOR_2"/>
    <property type="match status" value="1"/>
</dbReference>
<reference evidence="10 11" key="1">
    <citation type="journal article" date="2018" name="Plant J.">
        <title>Genome sequences of Chlorella sorokiniana UTEX 1602 and Micractinium conductrix SAG 241.80: implications to maltose excretion by a green alga.</title>
        <authorList>
            <person name="Arriola M.B."/>
            <person name="Velmurugan N."/>
            <person name="Zhang Y."/>
            <person name="Plunkett M.H."/>
            <person name="Hondzo H."/>
            <person name="Barney B.M."/>
        </authorList>
    </citation>
    <scope>NUCLEOTIDE SEQUENCE [LARGE SCALE GENOMIC DNA]</scope>
    <source>
        <strain evidence="11">UTEX 1602</strain>
    </source>
</reference>
<dbReference type="Pfam" id="PF00225">
    <property type="entry name" value="Kinesin"/>
    <property type="match status" value="2"/>
</dbReference>
<dbReference type="OrthoDB" id="3176171at2759"/>
<feature type="region of interest" description="Disordered" evidence="7">
    <location>
        <begin position="242"/>
        <end position="291"/>
    </location>
</feature>
<evidence type="ECO:0000313" key="10">
    <source>
        <dbReference type="EMBL" id="PRW33868.1"/>
    </source>
</evidence>
<feature type="compositionally biased region" description="Low complexity" evidence="7">
    <location>
        <begin position="728"/>
        <end position="748"/>
    </location>
</feature>
<evidence type="ECO:0000256" key="2">
    <source>
        <dbReference type="ARBA" id="ARBA00022840"/>
    </source>
</evidence>
<dbReference type="InterPro" id="IPR001752">
    <property type="entry name" value="Kinesin_motor_dom"/>
</dbReference>
<dbReference type="InterPro" id="IPR036961">
    <property type="entry name" value="Kinesin_motor_dom_sf"/>
</dbReference>
<feature type="compositionally biased region" description="Low complexity" evidence="7">
    <location>
        <begin position="880"/>
        <end position="895"/>
    </location>
</feature>
<feature type="region of interest" description="Disordered" evidence="7">
    <location>
        <begin position="880"/>
        <end position="933"/>
    </location>
</feature>
<proteinExistence type="inferred from homology"/>
<dbReference type="EMBL" id="LHPG02000015">
    <property type="protein sequence ID" value="PRW33868.1"/>
    <property type="molecule type" value="Genomic_DNA"/>
</dbReference>
<feature type="compositionally biased region" description="Low complexity" evidence="7">
    <location>
        <begin position="242"/>
        <end position="263"/>
    </location>
</feature>
<feature type="compositionally biased region" description="Low complexity" evidence="7">
    <location>
        <begin position="269"/>
        <end position="287"/>
    </location>
</feature>
<feature type="DNA-binding region" description="HMG box" evidence="4">
    <location>
        <begin position="808"/>
        <end position="882"/>
    </location>
</feature>
<keyword evidence="3 5" id="KW-0505">Motor protein</keyword>
<dbReference type="InterPro" id="IPR027640">
    <property type="entry name" value="Kinesin-like_fam"/>
</dbReference>
<keyword evidence="6" id="KW-0175">Coiled coil</keyword>
<evidence type="ECO:0000256" key="4">
    <source>
        <dbReference type="PROSITE-ProRule" id="PRU00267"/>
    </source>
</evidence>
<gene>
    <name evidence="10" type="ORF">C2E21_7391</name>
</gene>
<comment type="similarity">
    <text evidence="5">Belongs to the TRAFAC class myosin-kinesin ATPase superfamily. Kinesin family.</text>
</comment>
<feature type="compositionally biased region" description="Gly residues" evidence="7">
    <location>
        <begin position="789"/>
        <end position="804"/>
    </location>
</feature>
<feature type="binding site" evidence="5">
    <location>
        <begin position="89"/>
        <end position="96"/>
    </location>
    <ligand>
        <name>ATP</name>
        <dbReference type="ChEBI" id="CHEBI:30616"/>
    </ligand>
</feature>
<dbReference type="Gene3D" id="1.10.30.10">
    <property type="entry name" value="High mobility group box domain"/>
    <property type="match status" value="1"/>
</dbReference>
<feature type="domain" description="HMG box" evidence="9">
    <location>
        <begin position="808"/>
        <end position="882"/>
    </location>
</feature>
<keyword evidence="1 5" id="KW-0547">Nucleotide-binding</keyword>
<evidence type="ECO:0000259" key="8">
    <source>
        <dbReference type="PROSITE" id="PS50067"/>
    </source>
</evidence>
<dbReference type="STRING" id="3076.A0A2P6THV3"/>
<keyword evidence="2 5" id="KW-0067">ATP-binding</keyword>
<evidence type="ECO:0000256" key="7">
    <source>
        <dbReference type="SAM" id="MobiDB-lite"/>
    </source>
</evidence>
<keyword evidence="4" id="KW-0539">Nucleus</keyword>
<dbReference type="InterPro" id="IPR036910">
    <property type="entry name" value="HMG_box_dom_sf"/>
</dbReference>
<feature type="region of interest" description="Disordered" evidence="7">
    <location>
        <begin position="787"/>
        <end position="810"/>
    </location>
</feature>
<keyword evidence="4" id="KW-0238">DNA-binding</keyword>
<feature type="domain" description="Kinesin motor" evidence="8">
    <location>
        <begin position="8"/>
        <end position="398"/>
    </location>
</feature>
<organism evidence="10 11">
    <name type="scientific">Chlorella sorokiniana</name>
    <name type="common">Freshwater green alga</name>
    <dbReference type="NCBI Taxonomy" id="3076"/>
    <lineage>
        <taxon>Eukaryota</taxon>
        <taxon>Viridiplantae</taxon>
        <taxon>Chlorophyta</taxon>
        <taxon>core chlorophytes</taxon>
        <taxon>Trebouxiophyceae</taxon>
        <taxon>Chlorellales</taxon>
        <taxon>Chlorellaceae</taxon>
        <taxon>Chlorella clade</taxon>
        <taxon>Chlorella</taxon>
    </lineage>
</organism>
<evidence type="ECO:0000256" key="5">
    <source>
        <dbReference type="PROSITE-ProRule" id="PRU00283"/>
    </source>
</evidence>
<dbReference type="GO" id="GO:0005634">
    <property type="term" value="C:nucleus"/>
    <property type="evidence" value="ECO:0007669"/>
    <property type="project" value="UniProtKB-UniRule"/>
</dbReference>
<dbReference type="GO" id="GO:0003677">
    <property type="term" value="F:DNA binding"/>
    <property type="evidence" value="ECO:0007669"/>
    <property type="project" value="UniProtKB-UniRule"/>
</dbReference>
<dbReference type="GO" id="GO:0005524">
    <property type="term" value="F:ATP binding"/>
    <property type="evidence" value="ECO:0007669"/>
    <property type="project" value="UniProtKB-UniRule"/>
</dbReference>
<dbReference type="InterPro" id="IPR009071">
    <property type="entry name" value="HMG_box_dom"/>
</dbReference>
<comment type="caution">
    <text evidence="10">The sequence shown here is derived from an EMBL/GenBank/DDBJ whole genome shotgun (WGS) entry which is preliminary data.</text>
</comment>
<dbReference type="InterPro" id="IPR019821">
    <property type="entry name" value="Kinesin_motor_CS"/>
</dbReference>
<evidence type="ECO:0000259" key="9">
    <source>
        <dbReference type="PROSITE" id="PS50118"/>
    </source>
</evidence>
<dbReference type="PRINTS" id="PR00380">
    <property type="entry name" value="KINESINHEAVY"/>
</dbReference>
<dbReference type="Gene3D" id="3.40.850.10">
    <property type="entry name" value="Kinesin motor domain"/>
    <property type="match status" value="1"/>
</dbReference>
<dbReference type="GO" id="GO:0003777">
    <property type="term" value="F:microtubule motor activity"/>
    <property type="evidence" value="ECO:0007669"/>
    <property type="project" value="InterPro"/>
</dbReference>
<dbReference type="SMART" id="SM00129">
    <property type="entry name" value="KISc"/>
    <property type="match status" value="1"/>
</dbReference>
<keyword evidence="11" id="KW-1185">Reference proteome</keyword>
<feature type="region of interest" description="Disordered" evidence="7">
    <location>
        <begin position="728"/>
        <end position="751"/>
    </location>
</feature>
<evidence type="ECO:0000313" key="11">
    <source>
        <dbReference type="Proteomes" id="UP000239899"/>
    </source>
</evidence>
<dbReference type="SUPFAM" id="SSF52540">
    <property type="entry name" value="P-loop containing nucleoside triphosphate hydrolases"/>
    <property type="match status" value="1"/>
</dbReference>
<accession>A0A2P6THV3</accession>
<dbReference type="PANTHER" id="PTHR47969">
    <property type="entry name" value="CHROMOSOME-ASSOCIATED KINESIN KIF4A-RELATED"/>
    <property type="match status" value="1"/>
</dbReference>
<dbReference type="Proteomes" id="UP000239899">
    <property type="component" value="Unassembled WGS sequence"/>
</dbReference>